<dbReference type="PANTHER" id="PTHR32089:SF112">
    <property type="entry name" value="LYSOZYME-LIKE PROTEIN-RELATED"/>
    <property type="match status" value="1"/>
</dbReference>
<sequence length="362" mass="41120">MKHFNHSKMLDIMRGDIPKEMMDRMKEKGFNPQNMMYEFSAGISNIEDLTEKEINHRKQVVDFSEKDIELLKEMKDLFHDIADGVVNEFYDHIYGFAPMKKIIDTHSTVNRLKDTQKQYFLELVDGVEGGYGVEYFKRRFAIGKVHDRIKLGPKYYIGGYAIYYRFSLPKIIDYYNNDLDRASDAIMAYLKITNLDMQIAMETYISSFMELDTVITTLSGASESITEVSHDLANSTDELSTSSSELTNNVIDISERSQDQAVHAHNATNEIRSLASMSEEASEKIEVAINTIEKIASQTNLLALNASIEAARAGEHGRGFAVVAQEIKNLAEESSNAVEKIGTLWSKRCRRILSRLHKGLLI</sequence>
<accession>A0A285HAL8</accession>
<dbReference type="InterPro" id="IPR012292">
    <property type="entry name" value="Globin/Proto"/>
</dbReference>
<dbReference type="GO" id="GO:0016020">
    <property type="term" value="C:membrane"/>
    <property type="evidence" value="ECO:0007669"/>
    <property type="project" value="InterPro"/>
</dbReference>
<dbReference type="SMART" id="SM00283">
    <property type="entry name" value="MA"/>
    <property type="match status" value="1"/>
</dbReference>
<dbReference type="RefSeq" id="WP_097018257.1">
    <property type="nucleotide sequence ID" value="NZ_OBDZ01000016.1"/>
</dbReference>
<dbReference type="EMBL" id="OBDZ01000016">
    <property type="protein sequence ID" value="SNY32704.1"/>
    <property type="molecule type" value="Genomic_DNA"/>
</dbReference>
<keyword evidence="1 2" id="KW-0807">Transducer</keyword>
<dbReference type="InterPro" id="IPR004089">
    <property type="entry name" value="MCPsignal_dom"/>
</dbReference>
<dbReference type="PANTHER" id="PTHR32089">
    <property type="entry name" value="METHYL-ACCEPTING CHEMOTAXIS PROTEIN MCPB"/>
    <property type="match status" value="1"/>
</dbReference>
<organism evidence="4 5">
    <name type="scientific">Orenia metallireducens</name>
    <dbReference type="NCBI Taxonomy" id="1413210"/>
    <lineage>
        <taxon>Bacteria</taxon>
        <taxon>Bacillati</taxon>
        <taxon>Bacillota</taxon>
        <taxon>Clostridia</taxon>
        <taxon>Halanaerobiales</taxon>
        <taxon>Halobacteroidaceae</taxon>
        <taxon>Orenia</taxon>
    </lineage>
</organism>
<dbReference type="STRING" id="1413210.U472_04315"/>
<dbReference type="OrthoDB" id="9816519at2"/>
<protein>
    <submittedName>
        <fullName evidence="4">Methyl-accepting chemotaxis sensory transducer</fullName>
    </submittedName>
</protein>
<dbReference type="PROSITE" id="PS50111">
    <property type="entry name" value="CHEMOTAXIS_TRANSDUC_2"/>
    <property type="match status" value="1"/>
</dbReference>
<proteinExistence type="predicted"/>
<dbReference type="GO" id="GO:0019825">
    <property type="term" value="F:oxygen binding"/>
    <property type="evidence" value="ECO:0007669"/>
    <property type="project" value="InterPro"/>
</dbReference>
<dbReference type="AlphaFoldDB" id="A0A285HAL8"/>
<gene>
    <name evidence="4" type="ORF">SAMN06265827_11666</name>
</gene>
<evidence type="ECO:0000313" key="5">
    <source>
        <dbReference type="Proteomes" id="UP000219573"/>
    </source>
</evidence>
<dbReference type="CDD" id="cd01068">
    <property type="entry name" value="globin_sensor"/>
    <property type="match status" value="1"/>
</dbReference>
<dbReference type="InterPro" id="IPR009050">
    <property type="entry name" value="Globin-like_sf"/>
</dbReference>
<evidence type="ECO:0000256" key="2">
    <source>
        <dbReference type="PROSITE-ProRule" id="PRU00284"/>
    </source>
</evidence>
<dbReference type="InterPro" id="IPR044398">
    <property type="entry name" value="Globin-sensor_dom"/>
</dbReference>
<name>A0A285HAL8_9FIRM</name>
<dbReference type="SUPFAM" id="SSF58104">
    <property type="entry name" value="Methyl-accepting chemotaxis protein (MCP) signaling domain"/>
    <property type="match status" value="1"/>
</dbReference>
<dbReference type="InterPro" id="IPR039379">
    <property type="entry name" value="Protoglobin_sensor_dom"/>
</dbReference>
<dbReference type="Gene3D" id="1.10.490.10">
    <property type="entry name" value="Globins"/>
    <property type="match status" value="1"/>
</dbReference>
<dbReference type="GO" id="GO:0020037">
    <property type="term" value="F:heme binding"/>
    <property type="evidence" value="ECO:0007669"/>
    <property type="project" value="InterPro"/>
</dbReference>
<keyword evidence="5" id="KW-1185">Reference proteome</keyword>
<dbReference type="SUPFAM" id="SSF46458">
    <property type="entry name" value="Globin-like"/>
    <property type="match status" value="1"/>
</dbReference>
<dbReference type="Pfam" id="PF11563">
    <property type="entry name" value="Protoglobin"/>
    <property type="match status" value="1"/>
</dbReference>
<evidence type="ECO:0000313" key="4">
    <source>
        <dbReference type="EMBL" id="SNY32704.1"/>
    </source>
</evidence>
<evidence type="ECO:0000256" key="1">
    <source>
        <dbReference type="ARBA" id="ARBA00023224"/>
    </source>
</evidence>
<dbReference type="Proteomes" id="UP000219573">
    <property type="component" value="Unassembled WGS sequence"/>
</dbReference>
<reference evidence="5" key="1">
    <citation type="submission" date="2017-09" db="EMBL/GenBank/DDBJ databases">
        <authorList>
            <person name="Varghese N."/>
            <person name="Submissions S."/>
        </authorList>
    </citation>
    <scope>NUCLEOTIDE SEQUENCE [LARGE SCALE GENOMIC DNA]</scope>
    <source>
        <strain evidence="5">MSL47</strain>
    </source>
</reference>
<dbReference type="Gene3D" id="1.10.287.950">
    <property type="entry name" value="Methyl-accepting chemotaxis protein"/>
    <property type="match status" value="1"/>
</dbReference>
<dbReference type="GO" id="GO:0007165">
    <property type="term" value="P:signal transduction"/>
    <property type="evidence" value="ECO:0007669"/>
    <property type="project" value="UniProtKB-KW"/>
</dbReference>
<feature type="domain" description="Methyl-accepting transducer" evidence="3">
    <location>
        <begin position="200"/>
        <end position="344"/>
    </location>
</feature>
<dbReference type="Pfam" id="PF00015">
    <property type="entry name" value="MCPsignal"/>
    <property type="match status" value="1"/>
</dbReference>
<evidence type="ECO:0000259" key="3">
    <source>
        <dbReference type="PROSITE" id="PS50111"/>
    </source>
</evidence>